<dbReference type="InterPro" id="IPR036390">
    <property type="entry name" value="WH_DNA-bd_sf"/>
</dbReference>
<dbReference type="InterPro" id="IPR036388">
    <property type="entry name" value="WH-like_DNA-bd_sf"/>
</dbReference>
<proteinExistence type="inferred from homology"/>
<evidence type="ECO:0000256" key="7">
    <source>
        <dbReference type="SAM" id="MobiDB-lite"/>
    </source>
</evidence>
<comment type="similarity">
    <text evidence="2">Belongs to the HSF family.</text>
</comment>
<dbReference type="AlphaFoldDB" id="A0A7K7TLA0"/>
<evidence type="ECO:0000256" key="3">
    <source>
        <dbReference type="ARBA" id="ARBA00023015"/>
    </source>
</evidence>
<dbReference type="Gene3D" id="1.10.10.10">
    <property type="entry name" value="Winged helix-like DNA-binding domain superfamily/Winged helix DNA-binding domain"/>
    <property type="match status" value="1"/>
</dbReference>
<dbReference type="FunFam" id="1.10.10.10:FF:000349">
    <property type="entry name" value="Heat shock transcription factor, Y-linked"/>
    <property type="match status" value="1"/>
</dbReference>
<evidence type="ECO:0000313" key="9">
    <source>
        <dbReference type="EMBL" id="NXA17675.1"/>
    </source>
</evidence>
<keyword evidence="4" id="KW-0238">DNA-binding</keyword>
<evidence type="ECO:0000256" key="4">
    <source>
        <dbReference type="ARBA" id="ARBA00023125"/>
    </source>
</evidence>
<feature type="non-terminal residue" evidence="9">
    <location>
        <position position="242"/>
    </location>
</feature>
<evidence type="ECO:0000256" key="5">
    <source>
        <dbReference type="ARBA" id="ARBA00023163"/>
    </source>
</evidence>
<dbReference type="Pfam" id="PF00447">
    <property type="entry name" value="HSF_DNA-bind"/>
    <property type="match status" value="1"/>
</dbReference>
<protein>
    <submittedName>
        <fullName evidence="9">HSFY1 protein</fullName>
    </submittedName>
</protein>
<gene>
    <name evidence="9" type="primary">Hsfy1_0</name>
    <name evidence="9" type="ORF">IBISTR_R08624</name>
</gene>
<evidence type="ECO:0000256" key="1">
    <source>
        <dbReference type="ARBA" id="ARBA00004123"/>
    </source>
</evidence>
<dbReference type="GO" id="GO:0043565">
    <property type="term" value="F:sequence-specific DNA binding"/>
    <property type="evidence" value="ECO:0007669"/>
    <property type="project" value="InterPro"/>
</dbReference>
<feature type="compositionally biased region" description="Basic and acidic residues" evidence="7">
    <location>
        <begin position="1"/>
        <end position="13"/>
    </location>
</feature>
<feature type="region of interest" description="Disordered" evidence="7">
    <location>
        <begin position="1"/>
        <end position="53"/>
    </location>
</feature>
<dbReference type="Proteomes" id="UP000587655">
    <property type="component" value="Unassembled WGS sequence"/>
</dbReference>
<dbReference type="GO" id="GO:0005634">
    <property type="term" value="C:nucleus"/>
    <property type="evidence" value="ECO:0007669"/>
    <property type="project" value="UniProtKB-SubCell"/>
</dbReference>
<dbReference type="InterPro" id="IPR000232">
    <property type="entry name" value="HSF_DNA-bd"/>
</dbReference>
<keyword evidence="3" id="KW-0805">Transcription regulation</keyword>
<evidence type="ECO:0000259" key="8">
    <source>
        <dbReference type="Pfam" id="PF00447"/>
    </source>
</evidence>
<dbReference type="PANTHER" id="PTHR10015">
    <property type="entry name" value="HEAT SHOCK TRANSCRIPTION FACTOR"/>
    <property type="match status" value="1"/>
</dbReference>
<evidence type="ECO:0000313" key="10">
    <source>
        <dbReference type="Proteomes" id="UP000587655"/>
    </source>
</evidence>
<dbReference type="PANTHER" id="PTHR10015:SF336">
    <property type="entry name" value="HEAT SHOCK TRANSCRIPTION FACTOR, Y-LINKED"/>
    <property type="match status" value="1"/>
</dbReference>
<keyword evidence="5" id="KW-0804">Transcription</keyword>
<keyword evidence="10" id="KW-1185">Reference proteome</keyword>
<sequence length="242" mass="26846">VAERATAMERQIKMEPPSPETSWASNPEKPDRWAASTSPHHPGGDTGAAWDAATPPLDEENALQGLPDESWLPIMQFCFSDICEKTSQASACSFLYKLWEIVGSRCFQSVWWGNEGNCIVIAEKLFRKEVLGRSGPLKIFDTTSMRSFMLQLNLHGFCKMEGDSLISTSIKELQALAAAGSALGRLLFYYNPFFKRDYPDLLRMFAHSAGERKTAPPASALGPKGKEDHPRKRRHDGQPVAG</sequence>
<comment type="caution">
    <text evidence="9">The sequence shown here is derived from an EMBL/GenBank/DDBJ whole genome shotgun (WGS) entry which is preliminary data.</text>
</comment>
<dbReference type="SUPFAM" id="SSF46785">
    <property type="entry name" value="Winged helix' DNA-binding domain"/>
    <property type="match status" value="1"/>
</dbReference>
<dbReference type="EMBL" id="VZSZ01000764">
    <property type="protein sequence ID" value="NXA17675.1"/>
    <property type="molecule type" value="Genomic_DNA"/>
</dbReference>
<feature type="domain" description="HSF-type DNA-binding" evidence="8">
    <location>
        <begin position="94"/>
        <end position="204"/>
    </location>
</feature>
<name>A0A7K7TLA0_9CHAR</name>
<evidence type="ECO:0000256" key="2">
    <source>
        <dbReference type="ARBA" id="ARBA00006403"/>
    </source>
</evidence>
<dbReference type="GO" id="GO:0003700">
    <property type="term" value="F:DNA-binding transcription factor activity"/>
    <property type="evidence" value="ECO:0007669"/>
    <property type="project" value="InterPro"/>
</dbReference>
<comment type="subcellular location">
    <subcellularLocation>
        <location evidence="1">Nucleus</location>
    </subcellularLocation>
</comment>
<accession>A0A7K7TLA0</accession>
<feature type="region of interest" description="Disordered" evidence="7">
    <location>
        <begin position="212"/>
        <end position="242"/>
    </location>
</feature>
<feature type="non-terminal residue" evidence="9">
    <location>
        <position position="1"/>
    </location>
</feature>
<organism evidence="9 10">
    <name type="scientific">Ibidorhyncha struthersii</name>
    <dbReference type="NCBI Taxonomy" id="425643"/>
    <lineage>
        <taxon>Eukaryota</taxon>
        <taxon>Metazoa</taxon>
        <taxon>Chordata</taxon>
        <taxon>Craniata</taxon>
        <taxon>Vertebrata</taxon>
        <taxon>Euteleostomi</taxon>
        <taxon>Archelosauria</taxon>
        <taxon>Archosauria</taxon>
        <taxon>Dinosauria</taxon>
        <taxon>Saurischia</taxon>
        <taxon>Theropoda</taxon>
        <taxon>Coelurosauria</taxon>
        <taxon>Aves</taxon>
        <taxon>Neognathae</taxon>
        <taxon>Neoaves</taxon>
        <taxon>Charadriiformes</taxon>
        <taxon>Charadriidae</taxon>
        <taxon>Ibidorhyncha</taxon>
    </lineage>
</organism>
<keyword evidence="6" id="KW-0539">Nucleus</keyword>
<evidence type="ECO:0000256" key="6">
    <source>
        <dbReference type="ARBA" id="ARBA00023242"/>
    </source>
</evidence>
<reference evidence="9 10" key="1">
    <citation type="submission" date="2019-09" db="EMBL/GenBank/DDBJ databases">
        <title>Bird 10,000 Genomes (B10K) Project - Family phase.</title>
        <authorList>
            <person name="Zhang G."/>
        </authorList>
    </citation>
    <scope>NUCLEOTIDE SEQUENCE [LARGE SCALE GENOMIC DNA]</scope>
    <source>
        <strain evidence="9">B10K-DU-030-25</strain>
    </source>
</reference>